<dbReference type="Proteomes" id="UP000053815">
    <property type="component" value="Unassembled WGS sequence"/>
</dbReference>
<keyword evidence="2" id="KW-1185">Reference proteome</keyword>
<sequence length="112" mass="12575">MVEGTDINDEQGLEHVEGMRTKVEELNRLISTVKQSAKLSESHVAASITGENEGISLSKQDLPKFQLRSHATKYFPNEVTYDSVHHFLRSFEKVILSSGKAVVLYPRSEDTI</sequence>
<proteinExistence type="predicted"/>
<dbReference type="OrthoDB" id="2233213at2759"/>
<gene>
    <name evidence="1" type="ORF">MAM1_0688d11122</name>
</gene>
<dbReference type="STRING" id="91626.A0A0C9N9W1"/>
<name>A0A0C9N9W1_9FUNG</name>
<organism evidence="1">
    <name type="scientific">Mucor ambiguus</name>
    <dbReference type="NCBI Taxonomy" id="91626"/>
    <lineage>
        <taxon>Eukaryota</taxon>
        <taxon>Fungi</taxon>
        <taxon>Fungi incertae sedis</taxon>
        <taxon>Mucoromycota</taxon>
        <taxon>Mucoromycotina</taxon>
        <taxon>Mucoromycetes</taxon>
        <taxon>Mucorales</taxon>
        <taxon>Mucorineae</taxon>
        <taxon>Mucoraceae</taxon>
        <taxon>Mucor</taxon>
    </lineage>
</organism>
<accession>A0A0C9N9W1</accession>
<evidence type="ECO:0000313" key="2">
    <source>
        <dbReference type="Proteomes" id="UP000053815"/>
    </source>
</evidence>
<protein>
    <submittedName>
        <fullName evidence="1">Uncharacterized protein</fullName>
    </submittedName>
</protein>
<dbReference type="EMBL" id="DF836977">
    <property type="protein sequence ID" value="GAN11553.1"/>
    <property type="molecule type" value="Genomic_DNA"/>
</dbReference>
<dbReference type="AlphaFoldDB" id="A0A0C9N9W1"/>
<evidence type="ECO:0000313" key="1">
    <source>
        <dbReference type="EMBL" id="GAN11553.1"/>
    </source>
</evidence>
<reference evidence="1" key="1">
    <citation type="submission" date="2014-09" db="EMBL/GenBank/DDBJ databases">
        <title>Draft genome sequence of an oleaginous Mucoromycotina fungus Mucor ambiguus NBRC6742.</title>
        <authorList>
            <person name="Takeda I."/>
            <person name="Yamane N."/>
            <person name="Morita T."/>
            <person name="Tamano K."/>
            <person name="Machida M."/>
            <person name="Baker S."/>
            <person name="Koike H."/>
        </authorList>
    </citation>
    <scope>NUCLEOTIDE SEQUENCE</scope>
    <source>
        <strain evidence="1">NBRC 6742</strain>
    </source>
</reference>